<accession>A0AAW1L9G9</accession>
<reference evidence="1 2" key="1">
    <citation type="journal article" date="2024" name="BMC Genomics">
        <title>De novo assembly and annotation of Popillia japonica's genome with initial clues to its potential as an invasive pest.</title>
        <authorList>
            <person name="Cucini C."/>
            <person name="Boschi S."/>
            <person name="Funari R."/>
            <person name="Cardaioli E."/>
            <person name="Iannotti N."/>
            <person name="Marturano G."/>
            <person name="Paoli F."/>
            <person name="Bruttini M."/>
            <person name="Carapelli A."/>
            <person name="Frati F."/>
            <person name="Nardi F."/>
        </authorList>
    </citation>
    <scope>NUCLEOTIDE SEQUENCE [LARGE SCALE GENOMIC DNA]</scope>
    <source>
        <strain evidence="1">DMR45628</strain>
    </source>
</reference>
<comment type="caution">
    <text evidence="1">The sequence shown here is derived from an EMBL/GenBank/DDBJ whole genome shotgun (WGS) entry which is preliminary data.</text>
</comment>
<dbReference type="AlphaFoldDB" id="A0AAW1L9G9"/>
<sequence length="87" mass="10013">MQLTSLMDLESRSCWSDEQRHIELKLQLDKWRQDPNIAQVVRSVVHISSDISVNKILIRKAERPSATYAVVCSLQVGFKLDLRTLFG</sequence>
<organism evidence="1 2">
    <name type="scientific">Popillia japonica</name>
    <name type="common">Japanese beetle</name>
    <dbReference type="NCBI Taxonomy" id="7064"/>
    <lineage>
        <taxon>Eukaryota</taxon>
        <taxon>Metazoa</taxon>
        <taxon>Ecdysozoa</taxon>
        <taxon>Arthropoda</taxon>
        <taxon>Hexapoda</taxon>
        <taxon>Insecta</taxon>
        <taxon>Pterygota</taxon>
        <taxon>Neoptera</taxon>
        <taxon>Endopterygota</taxon>
        <taxon>Coleoptera</taxon>
        <taxon>Polyphaga</taxon>
        <taxon>Scarabaeiformia</taxon>
        <taxon>Scarabaeidae</taxon>
        <taxon>Rutelinae</taxon>
        <taxon>Popillia</taxon>
    </lineage>
</organism>
<gene>
    <name evidence="1" type="ORF">QE152_g14002</name>
</gene>
<keyword evidence="2" id="KW-1185">Reference proteome</keyword>
<name>A0AAW1L9G9_POPJA</name>
<evidence type="ECO:0000313" key="1">
    <source>
        <dbReference type="EMBL" id="KAK9731069.1"/>
    </source>
</evidence>
<dbReference type="Proteomes" id="UP001458880">
    <property type="component" value="Unassembled WGS sequence"/>
</dbReference>
<protein>
    <submittedName>
        <fullName evidence="1">Uncharacterized protein</fullName>
    </submittedName>
</protein>
<proteinExistence type="predicted"/>
<dbReference type="EMBL" id="JASPKY010000138">
    <property type="protein sequence ID" value="KAK9731069.1"/>
    <property type="molecule type" value="Genomic_DNA"/>
</dbReference>
<evidence type="ECO:0000313" key="2">
    <source>
        <dbReference type="Proteomes" id="UP001458880"/>
    </source>
</evidence>